<dbReference type="STRING" id="1408189.CLAC_11465"/>
<proteinExistence type="predicted"/>
<keyword evidence="1" id="KW-0285">Flavoprotein</keyword>
<dbReference type="InterPro" id="IPR005025">
    <property type="entry name" value="FMN_Rdtase-like_dom"/>
</dbReference>
<name>A0A0K2H2C7_9CORY</name>
<dbReference type="EMBL" id="CP006841">
    <property type="protein sequence ID" value="ALA68187.1"/>
    <property type="molecule type" value="Genomic_DNA"/>
</dbReference>
<accession>A0A0K2H2C7</accession>
<dbReference type="AlphaFoldDB" id="A0A0K2H2C7"/>
<evidence type="ECO:0000259" key="4">
    <source>
        <dbReference type="Pfam" id="PF03358"/>
    </source>
</evidence>
<evidence type="ECO:0000313" key="5">
    <source>
        <dbReference type="EMBL" id="ALA68187.1"/>
    </source>
</evidence>
<evidence type="ECO:0000256" key="2">
    <source>
        <dbReference type="ARBA" id="ARBA00022643"/>
    </source>
</evidence>
<dbReference type="OrthoDB" id="1643408at2"/>
<dbReference type="GO" id="GO:0016491">
    <property type="term" value="F:oxidoreductase activity"/>
    <property type="evidence" value="ECO:0007669"/>
    <property type="project" value="UniProtKB-KW"/>
</dbReference>
<dbReference type="NCBIfam" id="TIGR04037">
    <property type="entry name" value="LLM_duo_CE1759"/>
    <property type="match status" value="1"/>
</dbReference>
<dbReference type="PATRIC" id="fig|1408189.4.peg.2315"/>
<dbReference type="InterPro" id="IPR023932">
    <property type="entry name" value="CE1759_FMN_reduct"/>
</dbReference>
<evidence type="ECO:0000256" key="3">
    <source>
        <dbReference type="ARBA" id="ARBA00023002"/>
    </source>
</evidence>
<dbReference type="InterPro" id="IPR029039">
    <property type="entry name" value="Flavoprotein-like_sf"/>
</dbReference>
<reference evidence="5 6" key="1">
    <citation type="submission" date="2013-10" db="EMBL/GenBank/DDBJ databases">
        <title>Complete genome sequence of Corynebacterium lactis DSM 45799(T), isolated from raw cow milk.</title>
        <authorList>
            <person name="Ruckert C."/>
            <person name="Albersmeier A."/>
            <person name="Lipski A."/>
            <person name="Kalinowski J."/>
        </authorList>
    </citation>
    <scope>NUCLEOTIDE SEQUENCE [LARGE SCALE GENOMIC DNA]</scope>
    <source>
        <strain evidence="5 6">RW2-5</strain>
    </source>
</reference>
<keyword evidence="6" id="KW-1185">Reference proteome</keyword>
<sequence length="227" mass="24092">MKKLVVVSAGVSNPSTTRMLANRIAEAVQAQVSKRGEGLEVEYVELRKLAMSLGTVMSAGLYDESLREALDKVSGADGLIAATPVFAASYSGLFKMSFDSLDKDALTSMPVVVAATAGTARHSLMTEYAMRPLFSYLRATVMPTAVFATTDDFGSAVGGEMMSRRATRAARELAEYLVNVRSAVVGFGPDFADGVGASNNHRHSTNTQVNPRVADFESLLSGHDGTL</sequence>
<dbReference type="KEGG" id="clw:CLAC_11465"/>
<organism evidence="5 6">
    <name type="scientific">Corynebacterium lactis RW2-5</name>
    <dbReference type="NCBI Taxonomy" id="1408189"/>
    <lineage>
        <taxon>Bacteria</taxon>
        <taxon>Bacillati</taxon>
        <taxon>Actinomycetota</taxon>
        <taxon>Actinomycetes</taxon>
        <taxon>Mycobacteriales</taxon>
        <taxon>Corynebacteriaceae</taxon>
        <taxon>Corynebacterium</taxon>
    </lineage>
</organism>
<dbReference type="RefSeq" id="WP_053412996.1">
    <property type="nucleotide sequence ID" value="NZ_CP006841.1"/>
</dbReference>
<dbReference type="SUPFAM" id="SSF52218">
    <property type="entry name" value="Flavoproteins"/>
    <property type="match status" value="1"/>
</dbReference>
<feature type="domain" description="NADPH-dependent FMN reductase-like" evidence="4">
    <location>
        <begin position="3"/>
        <end position="149"/>
    </location>
</feature>
<dbReference type="Pfam" id="PF03358">
    <property type="entry name" value="FMN_red"/>
    <property type="match status" value="1"/>
</dbReference>
<keyword evidence="3" id="KW-0560">Oxidoreductase</keyword>
<dbReference type="PANTHER" id="PTHR43408:SF2">
    <property type="entry name" value="FMN REDUCTASE (NADPH)"/>
    <property type="match status" value="1"/>
</dbReference>
<dbReference type="Gene3D" id="3.40.50.360">
    <property type="match status" value="1"/>
</dbReference>
<keyword evidence="2" id="KW-0288">FMN</keyword>
<evidence type="ECO:0000256" key="1">
    <source>
        <dbReference type="ARBA" id="ARBA00022630"/>
    </source>
</evidence>
<dbReference type="InterPro" id="IPR051814">
    <property type="entry name" value="NAD(P)H-dep_FMN_reductase"/>
</dbReference>
<dbReference type="PANTHER" id="PTHR43408">
    <property type="entry name" value="FMN REDUCTASE (NADPH)"/>
    <property type="match status" value="1"/>
</dbReference>
<dbReference type="Proteomes" id="UP000058446">
    <property type="component" value="Chromosome"/>
</dbReference>
<evidence type="ECO:0000313" key="6">
    <source>
        <dbReference type="Proteomes" id="UP000058446"/>
    </source>
</evidence>
<gene>
    <name evidence="5" type="ORF">CLAC_11465</name>
</gene>
<protein>
    <submittedName>
        <fullName evidence="5">Flavoprotein</fullName>
    </submittedName>
</protein>